<protein>
    <recommendedName>
        <fullName evidence="10">FAD-binding FR-type domain-containing protein</fullName>
    </recommendedName>
</protein>
<feature type="domain" description="FAD-binding FR-type" evidence="10">
    <location>
        <begin position="47"/>
        <end position="188"/>
    </location>
</feature>
<organism evidence="11 12">
    <name type="scientific">Rhizodiscina lignyota</name>
    <dbReference type="NCBI Taxonomy" id="1504668"/>
    <lineage>
        <taxon>Eukaryota</taxon>
        <taxon>Fungi</taxon>
        <taxon>Dikarya</taxon>
        <taxon>Ascomycota</taxon>
        <taxon>Pezizomycotina</taxon>
        <taxon>Dothideomycetes</taxon>
        <taxon>Pleosporomycetidae</taxon>
        <taxon>Aulographales</taxon>
        <taxon>Rhizodiscinaceae</taxon>
        <taxon>Rhizodiscina</taxon>
    </lineage>
</organism>
<evidence type="ECO:0000256" key="9">
    <source>
        <dbReference type="SAM" id="MobiDB-lite"/>
    </source>
</evidence>
<evidence type="ECO:0000256" key="6">
    <source>
        <dbReference type="ARBA" id="ARBA00023002"/>
    </source>
</evidence>
<dbReference type="GO" id="GO:0005739">
    <property type="term" value="C:mitochondrion"/>
    <property type="evidence" value="ECO:0007669"/>
    <property type="project" value="TreeGrafter"/>
</dbReference>
<feature type="region of interest" description="Disordered" evidence="9">
    <location>
        <begin position="232"/>
        <end position="253"/>
    </location>
</feature>
<comment type="caution">
    <text evidence="11">The sequence shown here is derived from an EMBL/GenBank/DDBJ whole genome shotgun (WGS) entry which is preliminary data.</text>
</comment>
<dbReference type="Gene3D" id="3.40.50.80">
    <property type="entry name" value="Nucleotide-binding domain of ferredoxin-NADP reductase (FNR) module"/>
    <property type="match status" value="1"/>
</dbReference>
<dbReference type="PANTHER" id="PTHR19370:SF189">
    <property type="entry name" value="CYTOCHROME C MITOCHONDRIAL IMPORT FACTOR CYC2"/>
    <property type="match status" value="1"/>
</dbReference>
<gene>
    <name evidence="11" type="ORF">NA57DRAFT_77687</name>
</gene>
<dbReference type="GO" id="GO:0016020">
    <property type="term" value="C:membrane"/>
    <property type="evidence" value="ECO:0007669"/>
    <property type="project" value="UniProtKB-SubCell"/>
</dbReference>
<feature type="compositionally biased region" description="Polar residues" evidence="9">
    <location>
        <begin position="127"/>
        <end position="148"/>
    </location>
</feature>
<comment type="subcellular location">
    <subcellularLocation>
        <location evidence="2">Membrane</location>
    </subcellularLocation>
</comment>
<evidence type="ECO:0000256" key="5">
    <source>
        <dbReference type="ARBA" id="ARBA00022827"/>
    </source>
</evidence>
<dbReference type="PROSITE" id="PS51384">
    <property type="entry name" value="FAD_FR"/>
    <property type="match status" value="1"/>
</dbReference>
<evidence type="ECO:0000256" key="7">
    <source>
        <dbReference type="ARBA" id="ARBA00023136"/>
    </source>
</evidence>
<reference evidence="11" key="1">
    <citation type="journal article" date="2020" name="Stud. Mycol.">
        <title>101 Dothideomycetes genomes: a test case for predicting lifestyles and emergence of pathogens.</title>
        <authorList>
            <person name="Haridas S."/>
            <person name="Albert R."/>
            <person name="Binder M."/>
            <person name="Bloem J."/>
            <person name="Labutti K."/>
            <person name="Salamov A."/>
            <person name="Andreopoulos B."/>
            <person name="Baker S."/>
            <person name="Barry K."/>
            <person name="Bills G."/>
            <person name="Bluhm B."/>
            <person name="Cannon C."/>
            <person name="Castanera R."/>
            <person name="Culley D."/>
            <person name="Daum C."/>
            <person name="Ezra D."/>
            <person name="Gonzalez J."/>
            <person name="Henrissat B."/>
            <person name="Kuo A."/>
            <person name="Liang C."/>
            <person name="Lipzen A."/>
            <person name="Lutzoni F."/>
            <person name="Magnuson J."/>
            <person name="Mondo S."/>
            <person name="Nolan M."/>
            <person name="Ohm R."/>
            <person name="Pangilinan J."/>
            <person name="Park H.-J."/>
            <person name="Ramirez L."/>
            <person name="Alfaro M."/>
            <person name="Sun H."/>
            <person name="Tritt A."/>
            <person name="Yoshinaga Y."/>
            <person name="Zwiers L.-H."/>
            <person name="Turgeon B."/>
            <person name="Goodwin S."/>
            <person name="Spatafora J."/>
            <person name="Crous P."/>
            <person name="Grigoriev I."/>
        </authorList>
    </citation>
    <scope>NUCLEOTIDE SEQUENCE</scope>
    <source>
        <strain evidence="11">CBS 133067</strain>
    </source>
</reference>
<feature type="binding site" evidence="8">
    <location>
        <position position="164"/>
    </location>
    <ligand>
        <name>FAD</name>
        <dbReference type="ChEBI" id="CHEBI:57692"/>
    </ligand>
</feature>
<dbReference type="PANTHER" id="PTHR19370">
    <property type="entry name" value="NADH-CYTOCHROME B5 REDUCTASE"/>
    <property type="match status" value="1"/>
</dbReference>
<dbReference type="GO" id="GO:0016491">
    <property type="term" value="F:oxidoreductase activity"/>
    <property type="evidence" value="ECO:0007669"/>
    <property type="project" value="UniProtKB-KW"/>
</dbReference>
<evidence type="ECO:0000313" key="12">
    <source>
        <dbReference type="Proteomes" id="UP000799772"/>
    </source>
</evidence>
<feature type="binding site" evidence="8">
    <location>
        <position position="163"/>
    </location>
    <ligand>
        <name>FAD</name>
        <dbReference type="ChEBI" id="CHEBI:57692"/>
    </ligand>
</feature>
<keyword evidence="5 8" id="KW-0274">FAD</keyword>
<accession>A0A9P4IE78</accession>
<dbReference type="AlphaFoldDB" id="A0A9P4IE78"/>
<keyword evidence="6" id="KW-0560">Oxidoreductase</keyword>
<proteinExistence type="inferred from homology"/>
<dbReference type="SUPFAM" id="SSF63380">
    <property type="entry name" value="Riboflavin synthase domain-like"/>
    <property type="match status" value="1"/>
</dbReference>
<feature type="region of interest" description="Disordered" evidence="9">
    <location>
        <begin position="116"/>
        <end position="149"/>
    </location>
</feature>
<dbReference type="EMBL" id="ML978128">
    <property type="protein sequence ID" value="KAF2097429.1"/>
    <property type="molecule type" value="Genomic_DNA"/>
</dbReference>
<feature type="binding site" evidence="8">
    <location>
        <position position="154"/>
    </location>
    <ligand>
        <name>FAD</name>
        <dbReference type="ChEBI" id="CHEBI:57692"/>
    </ligand>
</feature>
<keyword evidence="4 8" id="KW-0285">Flavoprotein</keyword>
<dbReference type="SUPFAM" id="SSF52343">
    <property type="entry name" value="Ferredoxin reductase-like, C-terminal NADP-linked domain"/>
    <property type="match status" value="1"/>
</dbReference>
<dbReference type="OrthoDB" id="432685at2759"/>
<dbReference type="InterPro" id="IPR017938">
    <property type="entry name" value="Riboflavin_synthase-like_b-brl"/>
</dbReference>
<comment type="similarity">
    <text evidence="3">Belongs to the flavoprotein pyridine nucleotide cytochrome reductase family.</text>
</comment>
<dbReference type="CDD" id="cd06183">
    <property type="entry name" value="cyt_b5_reduct_like"/>
    <property type="match status" value="1"/>
</dbReference>
<evidence type="ECO:0000256" key="1">
    <source>
        <dbReference type="ARBA" id="ARBA00001974"/>
    </source>
</evidence>
<name>A0A9P4IE78_9PEZI</name>
<evidence type="ECO:0000259" key="10">
    <source>
        <dbReference type="PROSITE" id="PS51384"/>
    </source>
</evidence>
<evidence type="ECO:0000256" key="2">
    <source>
        <dbReference type="ARBA" id="ARBA00004370"/>
    </source>
</evidence>
<keyword evidence="7" id="KW-0472">Membrane</keyword>
<sequence>MTRARFASIRPTRGLIICLAGGVIGGATYRHFQTKGDLEDGDALNPQTFTPYTIVSKQPVSSTSSIFTLRCPDVDHGGAIQRQKESDQSLQEIWQRGVWSVQAKQPQLQIARSYTPLPPAPVEQEGDSNVTSSNGAQNHAPESQNQQPGDLRFLIRAEKNGEVSNYLHSLPLSSTVALRGPFPEFELPPDVREVIFIAGGTGIAPAMQVAHILARRPGTRIHILWNTRRKDEIQGGENDVPTGPPLKSDTRRKLSDWDPWSKISRWNAFGFGQNEKPSHTPARGTVKSAEVEKSVVVKELEALKKQFRRTPQGTDDRPGGLTTEYFADEDHKFVKPKDVARQMRRVAEEEEDFGQQSGTKLILISGPDGFIDLWAGKKAWIGGREVQGPLGGYFANFNVVSRGWKIWKL</sequence>
<dbReference type="Pfam" id="PF00970">
    <property type="entry name" value="FAD_binding_6"/>
    <property type="match status" value="1"/>
</dbReference>
<dbReference type="InterPro" id="IPR008333">
    <property type="entry name" value="Cbr1-like_FAD-bd_dom"/>
</dbReference>
<evidence type="ECO:0000256" key="3">
    <source>
        <dbReference type="ARBA" id="ARBA00006105"/>
    </source>
</evidence>
<dbReference type="InterPro" id="IPR001834">
    <property type="entry name" value="CBR-like"/>
</dbReference>
<dbReference type="InterPro" id="IPR039261">
    <property type="entry name" value="FNR_nucleotide-bd"/>
</dbReference>
<dbReference type="Gene3D" id="2.40.30.10">
    <property type="entry name" value="Translation factors"/>
    <property type="match status" value="1"/>
</dbReference>
<dbReference type="Proteomes" id="UP000799772">
    <property type="component" value="Unassembled WGS sequence"/>
</dbReference>
<evidence type="ECO:0000256" key="4">
    <source>
        <dbReference type="ARBA" id="ARBA00022630"/>
    </source>
</evidence>
<evidence type="ECO:0000256" key="8">
    <source>
        <dbReference type="PIRSR" id="PIRSR601834-1"/>
    </source>
</evidence>
<evidence type="ECO:0000313" key="11">
    <source>
        <dbReference type="EMBL" id="KAF2097429.1"/>
    </source>
</evidence>
<keyword evidence="12" id="KW-1185">Reference proteome</keyword>
<dbReference type="InterPro" id="IPR017927">
    <property type="entry name" value="FAD-bd_FR_type"/>
</dbReference>
<comment type="cofactor">
    <cofactor evidence="1 8">
        <name>FAD</name>
        <dbReference type="ChEBI" id="CHEBI:57692"/>
    </cofactor>
</comment>